<gene>
    <name evidence="2" type="ORF">A3C11_02745</name>
</gene>
<reference evidence="2 3" key="1">
    <citation type="journal article" date="2016" name="Nat. Commun.">
        <title>Thousands of microbial genomes shed light on interconnected biogeochemical processes in an aquifer system.</title>
        <authorList>
            <person name="Anantharaman K."/>
            <person name="Brown C.T."/>
            <person name="Hug L.A."/>
            <person name="Sharon I."/>
            <person name="Castelle C.J."/>
            <person name="Probst A.J."/>
            <person name="Thomas B.C."/>
            <person name="Singh A."/>
            <person name="Wilkins M.J."/>
            <person name="Karaoz U."/>
            <person name="Brodie E.L."/>
            <person name="Williams K.H."/>
            <person name="Hubbard S.S."/>
            <person name="Banfield J.F."/>
        </authorList>
    </citation>
    <scope>NUCLEOTIDE SEQUENCE [LARGE SCALE GENOMIC DNA]</scope>
</reference>
<comment type="caution">
    <text evidence="2">The sequence shown here is derived from an EMBL/GenBank/DDBJ whole genome shotgun (WGS) entry which is preliminary data.</text>
</comment>
<evidence type="ECO:0000256" key="1">
    <source>
        <dbReference type="SAM" id="MobiDB-lite"/>
    </source>
</evidence>
<feature type="region of interest" description="Disordered" evidence="1">
    <location>
        <begin position="38"/>
        <end position="57"/>
    </location>
</feature>
<accession>A0A1G2KMQ7</accession>
<protein>
    <submittedName>
        <fullName evidence="2">Uncharacterized protein</fullName>
    </submittedName>
</protein>
<evidence type="ECO:0000313" key="3">
    <source>
        <dbReference type="Proteomes" id="UP000177362"/>
    </source>
</evidence>
<proteinExistence type="predicted"/>
<evidence type="ECO:0000313" key="2">
    <source>
        <dbReference type="EMBL" id="OHA00554.1"/>
    </source>
</evidence>
<feature type="compositionally biased region" description="Basic and acidic residues" evidence="1">
    <location>
        <begin position="82"/>
        <end position="109"/>
    </location>
</feature>
<dbReference type="AlphaFoldDB" id="A0A1G2KMQ7"/>
<dbReference type="Proteomes" id="UP000177362">
    <property type="component" value="Unassembled WGS sequence"/>
</dbReference>
<organism evidence="2 3">
    <name type="scientific">Candidatus Sungbacteria bacterium RIFCSPHIGHO2_02_FULL_49_12</name>
    <dbReference type="NCBI Taxonomy" id="1802271"/>
    <lineage>
        <taxon>Bacteria</taxon>
        <taxon>Candidatus Sungiibacteriota</taxon>
    </lineage>
</organism>
<dbReference type="EMBL" id="MHQJ01000042">
    <property type="protein sequence ID" value="OHA00554.1"/>
    <property type="molecule type" value="Genomic_DNA"/>
</dbReference>
<feature type="region of interest" description="Disordered" evidence="1">
    <location>
        <begin position="79"/>
        <end position="109"/>
    </location>
</feature>
<sequence length="109" mass="12661">MDLNEIKKWLTDPEERFIFIEDGKPAYVIMGFDAYTGLKGQSTERRETPRNSASLASEPLDLANARLELERIKTQELAAKLSMDREEQRRETPRPAREQSEIRLEDLPL</sequence>
<name>A0A1G2KMQ7_9BACT</name>